<organism evidence="4 5">
    <name type="scientific">Streptomyces cirratus</name>
    <dbReference type="NCBI Taxonomy" id="68187"/>
    <lineage>
        <taxon>Bacteria</taxon>
        <taxon>Bacillati</taxon>
        <taxon>Actinomycetota</taxon>
        <taxon>Actinomycetes</taxon>
        <taxon>Kitasatosporales</taxon>
        <taxon>Streptomycetaceae</taxon>
        <taxon>Streptomyces</taxon>
    </lineage>
</organism>
<name>A0ABQ3F3I5_9ACTN</name>
<evidence type="ECO:0000259" key="3">
    <source>
        <dbReference type="SMART" id="SM00822"/>
    </source>
</evidence>
<evidence type="ECO:0000313" key="5">
    <source>
        <dbReference type="Proteomes" id="UP000642673"/>
    </source>
</evidence>
<dbReference type="PANTHER" id="PTHR42760">
    <property type="entry name" value="SHORT-CHAIN DEHYDROGENASES/REDUCTASES FAMILY MEMBER"/>
    <property type="match status" value="1"/>
</dbReference>
<evidence type="ECO:0000313" key="4">
    <source>
        <dbReference type="EMBL" id="GHB82081.1"/>
    </source>
</evidence>
<dbReference type="CDD" id="cd05233">
    <property type="entry name" value="SDR_c"/>
    <property type="match status" value="1"/>
</dbReference>
<dbReference type="InterPro" id="IPR002347">
    <property type="entry name" value="SDR_fam"/>
</dbReference>
<dbReference type="SMART" id="SM00822">
    <property type="entry name" value="PKS_KR"/>
    <property type="match status" value="1"/>
</dbReference>
<dbReference type="RefSeq" id="WP_190187490.1">
    <property type="nucleotide sequence ID" value="NZ_BMVP01000021.1"/>
</dbReference>
<dbReference type="PANTHER" id="PTHR42760:SF40">
    <property type="entry name" value="3-OXOACYL-[ACYL-CARRIER-PROTEIN] REDUCTASE, CHLOROPLASTIC"/>
    <property type="match status" value="1"/>
</dbReference>
<dbReference type="EMBL" id="BMVP01000021">
    <property type="protein sequence ID" value="GHB82081.1"/>
    <property type="molecule type" value="Genomic_DNA"/>
</dbReference>
<dbReference type="Pfam" id="PF00106">
    <property type="entry name" value="adh_short"/>
    <property type="match status" value="1"/>
</dbReference>
<dbReference type="PROSITE" id="PS00061">
    <property type="entry name" value="ADH_SHORT"/>
    <property type="match status" value="1"/>
</dbReference>
<dbReference type="SUPFAM" id="SSF51735">
    <property type="entry name" value="NAD(P)-binding Rossmann-fold domains"/>
    <property type="match status" value="1"/>
</dbReference>
<accession>A0ABQ3F3I5</accession>
<evidence type="ECO:0000256" key="2">
    <source>
        <dbReference type="RuleBase" id="RU000363"/>
    </source>
</evidence>
<dbReference type="InterPro" id="IPR057326">
    <property type="entry name" value="KR_dom"/>
</dbReference>
<reference evidence="5" key="1">
    <citation type="journal article" date="2019" name="Int. J. Syst. Evol. Microbiol.">
        <title>The Global Catalogue of Microorganisms (GCM) 10K type strain sequencing project: providing services to taxonomists for standard genome sequencing and annotation.</title>
        <authorList>
            <consortium name="The Broad Institute Genomics Platform"/>
            <consortium name="The Broad Institute Genome Sequencing Center for Infectious Disease"/>
            <person name="Wu L."/>
            <person name="Ma J."/>
        </authorList>
    </citation>
    <scope>NUCLEOTIDE SEQUENCE [LARGE SCALE GENOMIC DNA]</scope>
    <source>
        <strain evidence="5">JCM 4738</strain>
    </source>
</reference>
<evidence type="ECO:0000256" key="1">
    <source>
        <dbReference type="ARBA" id="ARBA00006484"/>
    </source>
</evidence>
<comment type="caution">
    <text evidence="4">The sequence shown here is derived from an EMBL/GenBank/DDBJ whole genome shotgun (WGS) entry which is preliminary data.</text>
</comment>
<dbReference type="Proteomes" id="UP000642673">
    <property type="component" value="Unassembled WGS sequence"/>
</dbReference>
<dbReference type="Gene3D" id="3.40.50.720">
    <property type="entry name" value="NAD(P)-binding Rossmann-like Domain"/>
    <property type="match status" value="1"/>
</dbReference>
<feature type="domain" description="Ketoreductase" evidence="3">
    <location>
        <begin position="7"/>
        <end position="183"/>
    </location>
</feature>
<dbReference type="InterPro" id="IPR020904">
    <property type="entry name" value="Sc_DH/Rdtase_CS"/>
</dbReference>
<sequence>MGALEGRVAVVTGGTKGLGLKITEAFVAEGARVVVGARGGAGADGALAHLDGRAVFRQTDVRDPASVRALMEAAADRFGGVDVLMANAGLSRPGPAAGLAGADWAQVVDTNLNGLFHCVQAAVPYLERSGNGRIVTMSSALGSRPAPGASAYCATKAAVEMFSKVIALELAPKGIVVNCLAPGFVDEGMGRLLKQNQAVWSTYAPKVALGRMGTGREIAEAAVYLAGDAGAYVNGHVLEVNGGLAW</sequence>
<dbReference type="InterPro" id="IPR036291">
    <property type="entry name" value="NAD(P)-bd_dom_sf"/>
</dbReference>
<keyword evidence="5" id="KW-1185">Reference proteome</keyword>
<protein>
    <submittedName>
        <fullName evidence="4">3-oxoacyl-ACP reductase</fullName>
    </submittedName>
</protein>
<comment type="similarity">
    <text evidence="1 2">Belongs to the short-chain dehydrogenases/reductases (SDR) family.</text>
</comment>
<dbReference type="PRINTS" id="PR00080">
    <property type="entry name" value="SDRFAMILY"/>
</dbReference>
<proteinExistence type="inferred from homology"/>
<gene>
    <name evidence="4" type="ORF">GCM10010347_61190</name>
</gene>
<dbReference type="PRINTS" id="PR00081">
    <property type="entry name" value="GDHRDH"/>
</dbReference>